<gene>
    <name evidence="3" type="ORF">ACFOW3_08630</name>
</gene>
<sequence>MRHPTPRKLSSALLGALAVMSLQGCKRIELVTDWTLAAPSATAYLEDSVLTSRVRAALILSPVVNSFNIGVESHQGVVLLSGMAADPTQIDLAVFVAQTVPGVSSVDSFMFSTGVAPSPTLGKSYVPDSDTLRNQRSLGNFSHPESAAQDGTPPAPSPVGMALSHPLALETGLPADTERKQSGWVHLAHRVLGIRSIQEELLIKQ</sequence>
<organism evidence="3 4">
    <name type="scientific">Acidovorax facilis</name>
    <dbReference type="NCBI Taxonomy" id="12917"/>
    <lineage>
        <taxon>Bacteria</taxon>
        <taxon>Pseudomonadati</taxon>
        <taxon>Pseudomonadota</taxon>
        <taxon>Betaproteobacteria</taxon>
        <taxon>Burkholderiales</taxon>
        <taxon>Comamonadaceae</taxon>
        <taxon>Acidovorax</taxon>
    </lineage>
</organism>
<evidence type="ECO:0000313" key="3">
    <source>
        <dbReference type="EMBL" id="MFC3934690.1"/>
    </source>
</evidence>
<dbReference type="PROSITE" id="PS50914">
    <property type="entry name" value="BON"/>
    <property type="match status" value="1"/>
</dbReference>
<reference evidence="4" key="1">
    <citation type="journal article" date="2019" name="Int. J. Syst. Evol. Microbiol.">
        <title>The Global Catalogue of Microorganisms (GCM) 10K type strain sequencing project: providing services to taxonomists for standard genome sequencing and annotation.</title>
        <authorList>
            <consortium name="The Broad Institute Genomics Platform"/>
            <consortium name="The Broad Institute Genome Sequencing Center for Infectious Disease"/>
            <person name="Wu L."/>
            <person name="Ma J."/>
        </authorList>
    </citation>
    <scope>NUCLEOTIDE SEQUENCE [LARGE SCALE GENOMIC DNA]</scope>
    <source>
        <strain evidence="4">CCUG 2113</strain>
    </source>
</reference>
<dbReference type="PANTHER" id="PTHR34606">
    <property type="entry name" value="BON DOMAIN-CONTAINING PROTEIN"/>
    <property type="match status" value="1"/>
</dbReference>
<dbReference type="InterPro" id="IPR051686">
    <property type="entry name" value="Lipoprotein_DolP"/>
</dbReference>
<protein>
    <submittedName>
        <fullName evidence="3">BON domain-containing protein</fullName>
    </submittedName>
</protein>
<dbReference type="InterPro" id="IPR007055">
    <property type="entry name" value="BON_dom"/>
</dbReference>
<comment type="caution">
    <text evidence="3">The sequence shown here is derived from an EMBL/GenBank/DDBJ whole genome shotgun (WGS) entry which is preliminary data.</text>
</comment>
<feature type="region of interest" description="Disordered" evidence="1">
    <location>
        <begin position="122"/>
        <end position="162"/>
    </location>
</feature>
<dbReference type="RefSeq" id="WP_238385473.1">
    <property type="nucleotide sequence ID" value="NZ_JAMXAX010000005.1"/>
</dbReference>
<name>A0ABV8D9J0_9BURK</name>
<dbReference type="Pfam" id="PF04972">
    <property type="entry name" value="BON"/>
    <property type="match status" value="1"/>
</dbReference>
<feature type="domain" description="BON" evidence="2">
    <location>
        <begin position="46"/>
        <end position="114"/>
    </location>
</feature>
<evidence type="ECO:0000313" key="4">
    <source>
        <dbReference type="Proteomes" id="UP001595693"/>
    </source>
</evidence>
<proteinExistence type="predicted"/>
<dbReference type="PANTHER" id="PTHR34606:SF16">
    <property type="entry name" value="BON DOMAIN-CONTAINING PROTEIN"/>
    <property type="match status" value="1"/>
</dbReference>
<dbReference type="Gene3D" id="3.30.1340.30">
    <property type="match status" value="1"/>
</dbReference>
<dbReference type="EMBL" id="JBHSAJ010000022">
    <property type="protein sequence ID" value="MFC3934690.1"/>
    <property type="molecule type" value="Genomic_DNA"/>
</dbReference>
<evidence type="ECO:0000259" key="2">
    <source>
        <dbReference type="PROSITE" id="PS50914"/>
    </source>
</evidence>
<keyword evidence="4" id="KW-1185">Reference proteome</keyword>
<dbReference type="Proteomes" id="UP001595693">
    <property type="component" value="Unassembled WGS sequence"/>
</dbReference>
<evidence type="ECO:0000256" key="1">
    <source>
        <dbReference type="SAM" id="MobiDB-lite"/>
    </source>
</evidence>
<dbReference type="PROSITE" id="PS51257">
    <property type="entry name" value="PROKAR_LIPOPROTEIN"/>
    <property type="match status" value="1"/>
</dbReference>
<accession>A0ABV8D9J0</accession>